<evidence type="ECO:0000313" key="2">
    <source>
        <dbReference type="Proteomes" id="UP000246085"/>
    </source>
</evidence>
<accession>A0A2U3PVJ5</accession>
<dbReference type="AlphaFoldDB" id="A0A2U3PVJ5"/>
<dbReference type="Proteomes" id="UP000246085">
    <property type="component" value="Chromosome BRAD3257"/>
</dbReference>
<reference evidence="1 2" key="1">
    <citation type="submission" date="2018-03" db="EMBL/GenBank/DDBJ databases">
        <authorList>
            <person name="Gully D."/>
        </authorList>
    </citation>
    <scope>NUCLEOTIDE SEQUENCE [LARGE SCALE GENOMIC DNA]</scope>
    <source>
        <strain evidence="1">ORS3257</strain>
    </source>
</reference>
<gene>
    <name evidence="1" type="ORF">BRAD3257_2085</name>
</gene>
<protein>
    <submittedName>
        <fullName evidence="1">Uncharacterized protein</fullName>
    </submittedName>
</protein>
<dbReference type="KEGG" id="bvz:BRAD3257_2085"/>
<organism evidence="1 2">
    <name type="scientific">Bradyrhizobium vignae</name>
    <dbReference type="NCBI Taxonomy" id="1549949"/>
    <lineage>
        <taxon>Bacteria</taxon>
        <taxon>Pseudomonadati</taxon>
        <taxon>Pseudomonadota</taxon>
        <taxon>Alphaproteobacteria</taxon>
        <taxon>Hyphomicrobiales</taxon>
        <taxon>Nitrobacteraceae</taxon>
        <taxon>Bradyrhizobium</taxon>
    </lineage>
</organism>
<dbReference type="EMBL" id="LS398110">
    <property type="protein sequence ID" value="SPP93175.1"/>
    <property type="molecule type" value="Genomic_DNA"/>
</dbReference>
<name>A0A2U3PVJ5_9BRAD</name>
<sequence length="78" mass="8785">MMSSGSSLMTIVLAAAAVLFVLGARNSRHHQAMPAAMSSPHPTARIQTWRLVKELVTSRCHHLHIGHRHMRRRILRTV</sequence>
<evidence type="ECO:0000313" key="1">
    <source>
        <dbReference type="EMBL" id="SPP93175.1"/>
    </source>
</evidence>
<proteinExistence type="predicted"/>